<name>A0A8T2IL17_9PIPI</name>
<evidence type="ECO:0000313" key="3">
    <source>
        <dbReference type="Proteomes" id="UP000812440"/>
    </source>
</evidence>
<feature type="non-terminal residue" evidence="2">
    <location>
        <position position="87"/>
    </location>
</feature>
<reference evidence="2" key="1">
    <citation type="thesis" date="2020" institute="ProQuest LLC" country="789 East Eisenhower Parkway, Ann Arbor, MI, USA">
        <title>Comparative Genomics and Chromosome Evolution.</title>
        <authorList>
            <person name="Mudd A.B."/>
        </authorList>
    </citation>
    <scope>NUCLEOTIDE SEQUENCE</scope>
    <source>
        <strain evidence="2">Female2</strain>
        <tissue evidence="2">Blood</tissue>
    </source>
</reference>
<dbReference type="EMBL" id="JAACNH010000285">
    <property type="protein sequence ID" value="KAG8431241.1"/>
    <property type="molecule type" value="Genomic_DNA"/>
</dbReference>
<feature type="compositionally biased region" description="Acidic residues" evidence="1">
    <location>
        <begin position="1"/>
        <end position="31"/>
    </location>
</feature>
<evidence type="ECO:0000313" key="2">
    <source>
        <dbReference type="EMBL" id="KAG8431241.1"/>
    </source>
</evidence>
<sequence>MEDVDFADDPEEGEMADNEEWETEDEGVEEGTDPHDDSELTFSKHTGTYPPTFLSKDLPRHSFHKVVPTPPTFLSSKVRTPRHSSFV</sequence>
<accession>A0A8T2IL17</accession>
<evidence type="ECO:0000256" key="1">
    <source>
        <dbReference type="SAM" id="MobiDB-lite"/>
    </source>
</evidence>
<organism evidence="2 3">
    <name type="scientific">Hymenochirus boettgeri</name>
    <name type="common">Congo dwarf clawed frog</name>
    <dbReference type="NCBI Taxonomy" id="247094"/>
    <lineage>
        <taxon>Eukaryota</taxon>
        <taxon>Metazoa</taxon>
        <taxon>Chordata</taxon>
        <taxon>Craniata</taxon>
        <taxon>Vertebrata</taxon>
        <taxon>Euteleostomi</taxon>
        <taxon>Amphibia</taxon>
        <taxon>Batrachia</taxon>
        <taxon>Anura</taxon>
        <taxon>Pipoidea</taxon>
        <taxon>Pipidae</taxon>
        <taxon>Pipinae</taxon>
        <taxon>Hymenochirus</taxon>
    </lineage>
</organism>
<dbReference type="AlphaFoldDB" id="A0A8T2IL17"/>
<comment type="caution">
    <text evidence="2">The sequence shown here is derived from an EMBL/GenBank/DDBJ whole genome shotgun (WGS) entry which is preliminary data.</text>
</comment>
<keyword evidence="3" id="KW-1185">Reference proteome</keyword>
<gene>
    <name evidence="2" type="ORF">GDO86_019201</name>
</gene>
<dbReference type="Proteomes" id="UP000812440">
    <property type="component" value="Unassembled WGS sequence"/>
</dbReference>
<protein>
    <submittedName>
        <fullName evidence="2">Uncharacterized protein</fullName>
    </submittedName>
</protein>
<proteinExistence type="predicted"/>
<feature type="region of interest" description="Disordered" evidence="1">
    <location>
        <begin position="1"/>
        <end position="87"/>
    </location>
</feature>